<organism evidence="4 5">
    <name type="scientific">Streptomyces polyrhachis</name>
    <dbReference type="NCBI Taxonomy" id="1282885"/>
    <lineage>
        <taxon>Bacteria</taxon>
        <taxon>Bacillati</taxon>
        <taxon>Actinomycetota</taxon>
        <taxon>Actinomycetes</taxon>
        <taxon>Kitasatosporales</taxon>
        <taxon>Streptomycetaceae</taxon>
        <taxon>Streptomyces</taxon>
    </lineage>
</organism>
<keyword evidence="5" id="KW-1185">Reference proteome</keyword>
<dbReference type="PRINTS" id="PR00038">
    <property type="entry name" value="HTHLUXR"/>
</dbReference>
<evidence type="ECO:0000313" key="4">
    <source>
        <dbReference type="EMBL" id="MFC7217022.1"/>
    </source>
</evidence>
<dbReference type="PROSITE" id="PS50043">
    <property type="entry name" value="HTH_LUXR_2"/>
    <property type="match status" value="1"/>
</dbReference>
<dbReference type="SMART" id="SM00421">
    <property type="entry name" value="HTH_LUXR"/>
    <property type="match status" value="1"/>
</dbReference>
<evidence type="ECO:0000256" key="2">
    <source>
        <dbReference type="ARBA" id="ARBA00022840"/>
    </source>
</evidence>
<proteinExistence type="predicted"/>
<dbReference type="InterPro" id="IPR036388">
    <property type="entry name" value="WH-like_DNA-bd_sf"/>
</dbReference>
<dbReference type="Pfam" id="PF00196">
    <property type="entry name" value="GerE"/>
    <property type="match status" value="1"/>
</dbReference>
<reference evidence="5" key="1">
    <citation type="journal article" date="2019" name="Int. J. Syst. Evol. Microbiol.">
        <title>The Global Catalogue of Microorganisms (GCM) 10K type strain sequencing project: providing services to taxonomists for standard genome sequencing and annotation.</title>
        <authorList>
            <consortium name="The Broad Institute Genomics Platform"/>
            <consortium name="The Broad Institute Genome Sequencing Center for Infectious Disease"/>
            <person name="Wu L."/>
            <person name="Ma J."/>
        </authorList>
    </citation>
    <scope>NUCLEOTIDE SEQUENCE [LARGE SCALE GENOMIC DNA]</scope>
    <source>
        <strain evidence="5">CGMCC 1.13681</strain>
    </source>
</reference>
<name>A0ABW2GB77_9ACTN</name>
<evidence type="ECO:0000313" key="5">
    <source>
        <dbReference type="Proteomes" id="UP001596413"/>
    </source>
</evidence>
<dbReference type="InterPro" id="IPR041664">
    <property type="entry name" value="AAA_16"/>
</dbReference>
<dbReference type="EMBL" id="JBHSZO010000003">
    <property type="protein sequence ID" value="MFC7217022.1"/>
    <property type="molecule type" value="Genomic_DNA"/>
</dbReference>
<comment type="caution">
    <text evidence="4">The sequence shown here is derived from an EMBL/GenBank/DDBJ whole genome shotgun (WGS) entry which is preliminary data.</text>
</comment>
<accession>A0ABW2GB77</accession>
<dbReference type="SUPFAM" id="SSF52540">
    <property type="entry name" value="P-loop containing nucleoside triphosphate hydrolases"/>
    <property type="match status" value="1"/>
</dbReference>
<sequence length="913" mass="95158">MLVGRDTERKALRRLLDEAVAGRSGALVLCGEAGIGKSALLSYAAGLTERGEPGEPAGVPWTVLRATGYEEEAGLAFASLHQLLRPVLDRAAALPPPQAEALHRALGSGAAAGGPGGPGGGDRFLLGLAVLSLLAEAAEAAPVLCLVDDAQWLDVPSAEALLFAARRLAAERVAVVFAAREGEFGAAGIESLRPARLAGGEARALLDALGVPAPARERVLAESDGNPLAMTEFADAVGQAPAVPGAPLSAPERVLAAYRAKVMALPERSRLIVQLAAAETQCPLPVLLAAAPALDVGLADLAEAEARGLVAVSGGKVGFRHPLIRTAAYLSAPTARRVLMHQALADAAEAKGGADCAVMHRAAAATGPNERAAAGLEAYAARAAASRVAASAAGVYAQAARLSPAPADRLRRLTAGAWAAVTAGQAELGARLAEEGEGVVGGDRSPSSSSRGYLMQAGELAYIRSFWLFEDDRPTQAARLLIEHAARTDAASGADPERVRMMRRTAATYAWSAGDLAALREAAAPLDGRTAMDRSVRGLAALAEGDFARGLPLVAELLDGEGLRGAGTHQRMHALSVASLLPDDTVLAYVEELIGEAREQGWIGRLPYLLHVLARQQIHAGLHRQARATAAEAATIARDTGLAVRIRRLDNLLARISAVEGEEERVRELVSTSLAADGNYAVTALSLLDLGLGRYEAAARRLAKARGAAGGHSAAMVFAAADEVEAAFRLGDPGRAEPAARRFAAWAAASGQPWARAVALRNEALLTGGSEPFEEAVRLHAAGDGRPFERARTSLLYGEQLRRARHKARAREQLRAALGVFERLDARPWAERARAELHAAGDVTVPAAPGEGSALLALTPQELQVVRLAAAGSSSRDIATRLFLSPRTVEYHLYKAYPKLGVGSRRELAGLEL</sequence>
<dbReference type="SUPFAM" id="SSF46894">
    <property type="entry name" value="C-terminal effector domain of the bipartite response regulators"/>
    <property type="match status" value="1"/>
</dbReference>
<dbReference type="Proteomes" id="UP001596413">
    <property type="component" value="Unassembled WGS sequence"/>
</dbReference>
<dbReference type="InterPro" id="IPR016032">
    <property type="entry name" value="Sig_transdc_resp-reg_C-effctor"/>
</dbReference>
<dbReference type="CDD" id="cd06170">
    <property type="entry name" value="LuxR_C_like"/>
    <property type="match status" value="1"/>
</dbReference>
<dbReference type="Gene3D" id="1.10.10.10">
    <property type="entry name" value="Winged helix-like DNA-binding domain superfamily/Winged helix DNA-binding domain"/>
    <property type="match status" value="1"/>
</dbReference>
<dbReference type="PANTHER" id="PTHR16305">
    <property type="entry name" value="TESTICULAR SOLUBLE ADENYLYL CYCLASE"/>
    <property type="match status" value="1"/>
</dbReference>
<dbReference type="InterPro" id="IPR027417">
    <property type="entry name" value="P-loop_NTPase"/>
</dbReference>
<dbReference type="InterPro" id="IPR000792">
    <property type="entry name" value="Tscrpt_reg_LuxR_C"/>
</dbReference>
<gene>
    <name evidence="4" type="ORF">ACFQLX_02375</name>
</gene>
<dbReference type="RefSeq" id="WP_386411362.1">
    <property type="nucleotide sequence ID" value="NZ_JBHSZO010000003.1"/>
</dbReference>
<protein>
    <submittedName>
        <fullName evidence="4">AAA family ATPase</fullName>
    </submittedName>
</protein>
<dbReference type="PANTHER" id="PTHR16305:SF35">
    <property type="entry name" value="TRANSCRIPTIONAL ACTIVATOR DOMAIN"/>
    <property type="match status" value="1"/>
</dbReference>
<evidence type="ECO:0000256" key="1">
    <source>
        <dbReference type="ARBA" id="ARBA00022741"/>
    </source>
</evidence>
<feature type="domain" description="HTH luxR-type" evidence="3">
    <location>
        <begin position="851"/>
        <end position="913"/>
    </location>
</feature>
<keyword evidence="1" id="KW-0547">Nucleotide-binding</keyword>
<evidence type="ECO:0000259" key="3">
    <source>
        <dbReference type="PROSITE" id="PS50043"/>
    </source>
</evidence>
<dbReference type="Pfam" id="PF13191">
    <property type="entry name" value="AAA_16"/>
    <property type="match status" value="1"/>
</dbReference>
<keyword evidence="2" id="KW-0067">ATP-binding</keyword>